<dbReference type="Pfam" id="PF21237">
    <property type="entry name" value="Pus10_N_euk"/>
    <property type="match status" value="1"/>
</dbReference>
<name>A0AAV1HVK8_9CHLO</name>
<evidence type="ECO:0000256" key="2">
    <source>
        <dbReference type="ARBA" id="ARBA00012787"/>
    </source>
</evidence>
<evidence type="ECO:0000256" key="3">
    <source>
        <dbReference type="ARBA" id="ARBA00022694"/>
    </source>
</evidence>
<comment type="caution">
    <text evidence="11">The sequence shown here is derived from an EMBL/GenBank/DDBJ whole genome shotgun (WGS) entry which is preliminary data.</text>
</comment>
<protein>
    <recommendedName>
        <fullName evidence="2">tRNA pseudouridine(55) synthase</fullName>
        <ecNumber evidence="2">5.4.99.25</ecNumber>
    </recommendedName>
    <alternativeName>
        <fullName evidence="7">tRNA pseudouridine 55 synthase</fullName>
    </alternativeName>
    <alternativeName>
        <fullName evidence="5">tRNA pseudouridylate synthase</fullName>
    </alternativeName>
    <alternativeName>
        <fullName evidence="6">tRNA-uridine isomerase</fullName>
    </alternativeName>
</protein>
<evidence type="ECO:0000259" key="9">
    <source>
        <dbReference type="Pfam" id="PF21237"/>
    </source>
</evidence>
<proteinExistence type="inferred from homology"/>
<dbReference type="SUPFAM" id="SSF55120">
    <property type="entry name" value="Pseudouridine synthase"/>
    <property type="match status" value="1"/>
</dbReference>
<evidence type="ECO:0000256" key="8">
    <source>
        <dbReference type="SAM" id="MobiDB-lite"/>
    </source>
</evidence>
<dbReference type="Pfam" id="PF21238">
    <property type="entry name" value="Pus10_C"/>
    <property type="match status" value="1"/>
</dbReference>
<feature type="compositionally biased region" description="Basic and acidic residues" evidence="8">
    <location>
        <begin position="130"/>
        <end position="152"/>
    </location>
</feature>
<evidence type="ECO:0000313" key="11">
    <source>
        <dbReference type="EMBL" id="CAK0737312.1"/>
    </source>
</evidence>
<feature type="compositionally biased region" description="Low complexity" evidence="8">
    <location>
        <begin position="94"/>
        <end position="129"/>
    </location>
</feature>
<feature type="domain" description="Pus10-like C-terminal" evidence="10">
    <location>
        <begin position="373"/>
        <end position="607"/>
    </location>
</feature>
<organism evidence="11 12">
    <name type="scientific">Coccomyxa viridis</name>
    <dbReference type="NCBI Taxonomy" id="1274662"/>
    <lineage>
        <taxon>Eukaryota</taxon>
        <taxon>Viridiplantae</taxon>
        <taxon>Chlorophyta</taxon>
        <taxon>core chlorophytes</taxon>
        <taxon>Trebouxiophyceae</taxon>
        <taxon>Trebouxiophyceae incertae sedis</taxon>
        <taxon>Coccomyxaceae</taxon>
        <taxon>Coccomyxa</taxon>
    </lineage>
</organism>
<dbReference type="Proteomes" id="UP001314263">
    <property type="component" value="Unassembled WGS sequence"/>
</dbReference>
<accession>A0AAV1HVK8</accession>
<evidence type="ECO:0000256" key="1">
    <source>
        <dbReference type="ARBA" id="ARBA00009652"/>
    </source>
</evidence>
<feature type="region of interest" description="Disordered" evidence="8">
    <location>
        <begin position="67"/>
        <end position="152"/>
    </location>
</feature>
<keyword evidence="3" id="KW-0819">tRNA processing</keyword>
<sequence length="613" mass="65243">MTINAADEYAKIIVASKEAAFLPIAEQILSAKVCPRCCLRHAGVRGDIYATTAPTAPELLSALQALGAGSSPSQPAQDVSASADDPGTAGNGHAPAPSAASKSNSEPIGARQSAPSSPSGRPPAAAQAAREADGRCGRSDGPADARAGEHSQDRPCSVCLGVLQTVGSLTPASPSEDVTAAVQQWDSSSGRAWHPSASCCPVELARSAKALGHAGEAFRLEVVLPGAVQVREQALWHWLRRSDSARACFAGHAPAADVVSVKDALRLAVAPTLAAGLGKALREDADLCLCLLFVHPPSATEADFLLGLKPRGRGAKRKKGQQPTSIGKMANENLAQLAAKMVESHFNTHARIPPLAPAQAPYAFFSCLRNLQYIAGFYRKLSRDISHTPFFVVGQRLGRTSVQEVLEALLQPDLRFSHAKFMSAGREDLDVRMLGRGRPFVLELANALGAMPPQSRLQELQEQLAASGAGVEVLKLQAAPKSILKAIKDGEGEKQKSYLARCRLPFPVTDAMLAQLGSMKDVVLQQTTPARVEHRRAMLVRGKTIHEMRAERDAEDPSGLLLHLRTQAGTYIKEFVHSDEGRTVPNLGSLLGCQEPAQILELDVLEIHMPFLT</sequence>
<evidence type="ECO:0000256" key="7">
    <source>
        <dbReference type="ARBA" id="ARBA00083669"/>
    </source>
</evidence>
<dbReference type="GO" id="GO:0003723">
    <property type="term" value="F:RNA binding"/>
    <property type="evidence" value="ECO:0007669"/>
    <property type="project" value="InterPro"/>
</dbReference>
<dbReference type="InterPro" id="IPR048742">
    <property type="entry name" value="Pus10_N_euk"/>
</dbReference>
<dbReference type="InterPro" id="IPR020103">
    <property type="entry name" value="PsdUridine_synth_cat_dom_sf"/>
</dbReference>
<dbReference type="FunFam" id="3.30.70.3190:FF:000001">
    <property type="entry name" value="tRNA pseudouridine synthase Pus10"/>
    <property type="match status" value="1"/>
</dbReference>
<dbReference type="InterPro" id="IPR039894">
    <property type="entry name" value="Pus10-like"/>
</dbReference>
<dbReference type="EMBL" id="CAUYUE010000001">
    <property type="protein sequence ID" value="CAK0737312.1"/>
    <property type="molecule type" value="Genomic_DNA"/>
</dbReference>
<dbReference type="InterPro" id="IPR048741">
    <property type="entry name" value="Pus10-like_C"/>
</dbReference>
<dbReference type="AlphaFoldDB" id="A0AAV1HVK8"/>
<dbReference type="EC" id="5.4.99.25" evidence="2"/>
<gene>
    <name evidence="11" type="ORF">CVIRNUC_000891</name>
</gene>
<dbReference type="PANTHER" id="PTHR21568:SF0">
    <property type="entry name" value="TRNA PSEUDOURIDINE SYNTHASE PUS10"/>
    <property type="match status" value="1"/>
</dbReference>
<reference evidence="11 12" key="1">
    <citation type="submission" date="2023-10" db="EMBL/GenBank/DDBJ databases">
        <authorList>
            <person name="Maclean D."/>
            <person name="Macfadyen A."/>
        </authorList>
    </citation>
    <scope>NUCLEOTIDE SEQUENCE [LARGE SCALE GENOMIC DNA]</scope>
</reference>
<keyword evidence="12" id="KW-1185">Reference proteome</keyword>
<comment type="similarity">
    <text evidence="1">Belongs to the pseudouridine synthase Pus10 family.</text>
</comment>
<dbReference type="PANTHER" id="PTHR21568">
    <property type="entry name" value="TRNA PSEUDOURIDINE SYNTHASE PUS10"/>
    <property type="match status" value="1"/>
</dbReference>
<evidence type="ECO:0000256" key="4">
    <source>
        <dbReference type="ARBA" id="ARBA00023235"/>
    </source>
</evidence>
<dbReference type="Gene3D" id="3.30.70.3190">
    <property type="match status" value="1"/>
</dbReference>
<evidence type="ECO:0000259" key="10">
    <source>
        <dbReference type="Pfam" id="PF21238"/>
    </source>
</evidence>
<keyword evidence="4" id="KW-0413">Isomerase</keyword>
<feature type="domain" description="Pus10 N-terminal eukaryotes" evidence="9">
    <location>
        <begin position="205"/>
        <end position="359"/>
    </location>
</feature>
<evidence type="ECO:0000313" key="12">
    <source>
        <dbReference type="Proteomes" id="UP001314263"/>
    </source>
</evidence>
<dbReference type="FunFam" id="3.30.70.2510:FF:000001">
    <property type="entry name" value="tRNA pseudouridine synthase Pus10"/>
    <property type="match status" value="1"/>
</dbReference>
<dbReference type="GO" id="GO:0031119">
    <property type="term" value="P:tRNA pseudouridine synthesis"/>
    <property type="evidence" value="ECO:0007669"/>
    <property type="project" value="TreeGrafter"/>
</dbReference>
<evidence type="ECO:0000256" key="6">
    <source>
        <dbReference type="ARBA" id="ARBA00079393"/>
    </source>
</evidence>
<dbReference type="Gene3D" id="3.30.70.2510">
    <property type="match status" value="1"/>
</dbReference>
<evidence type="ECO:0000256" key="5">
    <source>
        <dbReference type="ARBA" id="ARBA00075270"/>
    </source>
</evidence>
<dbReference type="GO" id="GO:0160148">
    <property type="term" value="F:tRNA pseudouridine(55) synthase activity"/>
    <property type="evidence" value="ECO:0007669"/>
    <property type="project" value="UniProtKB-EC"/>
</dbReference>